<evidence type="ECO:0000313" key="2">
    <source>
        <dbReference type="Proteomes" id="UP000630936"/>
    </source>
</evidence>
<evidence type="ECO:0000313" key="1">
    <source>
        <dbReference type="EMBL" id="GGZ37210.1"/>
    </source>
</evidence>
<keyword evidence="2" id="KW-1185">Reference proteome</keyword>
<dbReference type="EMBL" id="BMWG01000009">
    <property type="protein sequence ID" value="GGZ37210.1"/>
    <property type="molecule type" value="Genomic_DNA"/>
</dbReference>
<dbReference type="AlphaFoldDB" id="A0A918UVJ2"/>
<reference evidence="1" key="1">
    <citation type="journal article" date="2014" name="Int. J. Syst. Evol. Microbiol.">
        <title>Complete genome sequence of Corynebacterium casei LMG S-19264T (=DSM 44701T), isolated from a smear-ripened cheese.</title>
        <authorList>
            <consortium name="US DOE Joint Genome Institute (JGI-PGF)"/>
            <person name="Walter F."/>
            <person name="Albersmeier A."/>
            <person name="Kalinowski J."/>
            <person name="Ruckert C."/>
        </authorList>
    </citation>
    <scope>NUCLEOTIDE SEQUENCE</scope>
    <source>
        <strain evidence="1">JCM 4988</strain>
    </source>
</reference>
<gene>
    <name evidence="1" type="ORF">GCM10010387_34150</name>
</gene>
<name>A0A918UVJ2_9ACTN</name>
<proteinExistence type="predicted"/>
<dbReference type="Proteomes" id="UP000630936">
    <property type="component" value="Unassembled WGS sequence"/>
</dbReference>
<comment type="caution">
    <text evidence="1">The sequence shown here is derived from an EMBL/GenBank/DDBJ whole genome shotgun (WGS) entry which is preliminary data.</text>
</comment>
<protein>
    <submittedName>
        <fullName evidence="1">Uncharacterized protein</fullName>
    </submittedName>
</protein>
<sequence>MPTLAYPGLFTSIERLFVNRNPAPELRLFDGTDESGLALPLELARRVLYDRSVDHGARVALWHQIEERSRFDADTSDWPVAVVWLGLPGLRRTALRIVSARRAEREDVEAELVTCYLESLAEFGTHASDPGGHVLRATCSHAWEVWRGACHELAVENVEHAGGLSSGAGAELPWQVEYNPPVRPSGLSASPRFTVPGHRVEGVRIGALAQAWGLSDTATEVPHTGRGRQVAAISLRRPGRGR</sequence>
<reference evidence="1" key="2">
    <citation type="submission" date="2020-09" db="EMBL/GenBank/DDBJ databases">
        <authorList>
            <person name="Sun Q."/>
            <person name="Ohkuma M."/>
        </authorList>
    </citation>
    <scope>NUCLEOTIDE SEQUENCE</scope>
    <source>
        <strain evidence="1">JCM 4988</strain>
    </source>
</reference>
<dbReference type="RefSeq" id="WP_190123950.1">
    <property type="nucleotide sequence ID" value="NZ_BMWG01000009.1"/>
</dbReference>
<accession>A0A918UVJ2</accession>
<organism evidence="1 2">
    <name type="scientific">Streptomyces inusitatus</name>
    <dbReference type="NCBI Taxonomy" id="68221"/>
    <lineage>
        <taxon>Bacteria</taxon>
        <taxon>Bacillati</taxon>
        <taxon>Actinomycetota</taxon>
        <taxon>Actinomycetes</taxon>
        <taxon>Kitasatosporales</taxon>
        <taxon>Streptomycetaceae</taxon>
        <taxon>Streptomyces</taxon>
    </lineage>
</organism>